<dbReference type="CDD" id="cd05374">
    <property type="entry name" value="17beta-HSD-like_SDR_c"/>
    <property type="match status" value="1"/>
</dbReference>
<accession>A0A5N6HEP8</accession>
<dbReference type="VEuPathDB" id="FungiDB:F9C07_2200498"/>
<sequence length="654" mass="71933">MSKSVLITGCSKGGFGEAMAKVYHAKGFQVFATLRNLTKVGSLADYDGVRILELDVTSVESIHQCAQTVAKHTGGRLDVLVNNAGVNAIVPLLDASLDEAKKVYDTNVWSIVGMVQAFAPMLIQAKGVVCNISSVSGEMVFAWAGIYSSSRSAGTRISETLRLEMAPLGVRVVTVILGGVQTSGNNPENIADLELPPSSHYRKITSVIDRHKKTMVHPNKQNIEIAAKNVVDDLVISNWQYGSTEPNNWKFKHLWPCLHKLLQGKVPMCLRLKRKCQLSVSVRRRRGPMAEGSDTRIARLEEKMESLLAAMDTFVSSSGSLVGLADTTRPGATSISALVNMTSSGSSERLALSNTTVSTHTNSSPHSVSSAPSPTAALPNQEDGRLEYFRTRMLPYFPFIDLTPEMTTQYLLQNRPFLLRAIYTVTTFSTQEKLAQIEELKHLLFTSALLKVESSIDMLLGLLTYIAWSTDTFLGRADLVSRLMMLATSLVYDLRLFRPSPPDVQVMMAISQGQDEEARQGPNTETPFSLSEGRRAVLACFVLSSNLSSHLGRQDALNWTPKMEEALHMLTLNGSCPTDKLFVLQVRLQLLKQKAENVRHGGEVGCTHTEADPATVSLPHLLYFKMLRRQVQELKSSFRTNLHQTGCGRKHGGI</sequence>
<dbReference type="CDD" id="cd12148">
    <property type="entry name" value="fungal_TF_MHR"/>
    <property type="match status" value="1"/>
</dbReference>
<dbReference type="GO" id="GO:0005783">
    <property type="term" value="C:endoplasmic reticulum"/>
    <property type="evidence" value="ECO:0007669"/>
    <property type="project" value="TreeGrafter"/>
</dbReference>
<dbReference type="PANTHER" id="PTHR44169">
    <property type="entry name" value="NADPH-DEPENDENT 1-ACYLDIHYDROXYACETONE PHOSPHATE REDUCTASE"/>
    <property type="match status" value="1"/>
</dbReference>
<dbReference type="GO" id="GO:0005811">
    <property type="term" value="C:lipid droplet"/>
    <property type="evidence" value="ECO:0007669"/>
    <property type="project" value="TreeGrafter"/>
</dbReference>
<dbReference type="PRINTS" id="PR00080">
    <property type="entry name" value="SDRFAMILY"/>
</dbReference>
<dbReference type="InterPro" id="IPR036291">
    <property type="entry name" value="NAD(P)-bd_dom_sf"/>
</dbReference>
<dbReference type="GO" id="GO:0000140">
    <property type="term" value="F:acylglycerone-phosphate reductase (NADP+) activity"/>
    <property type="evidence" value="ECO:0007669"/>
    <property type="project" value="TreeGrafter"/>
</dbReference>
<evidence type="ECO:0000313" key="4">
    <source>
        <dbReference type="EMBL" id="KAB8252926.1"/>
    </source>
</evidence>
<dbReference type="GO" id="GO:0004806">
    <property type="term" value="F:triacylglycerol lipase activity"/>
    <property type="evidence" value="ECO:0007669"/>
    <property type="project" value="TreeGrafter"/>
</dbReference>
<gene>
    <name evidence="4" type="ORF">BDV35DRAFT_375773</name>
</gene>
<dbReference type="AlphaFoldDB" id="A0A5N6HEP8"/>
<dbReference type="EMBL" id="ML734553">
    <property type="protein sequence ID" value="KAB8252926.1"/>
    <property type="molecule type" value="Genomic_DNA"/>
</dbReference>
<dbReference type="VEuPathDB" id="FungiDB:AFLA_007364"/>
<dbReference type="Pfam" id="PF00106">
    <property type="entry name" value="adh_short"/>
    <property type="match status" value="1"/>
</dbReference>
<dbReference type="VEuPathDB" id="FungiDB:F9C07_2280420"/>
<keyword evidence="2" id="KW-0560">Oxidoreductase</keyword>
<dbReference type="GO" id="GO:0019433">
    <property type="term" value="P:triglyceride catabolic process"/>
    <property type="evidence" value="ECO:0007669"/>
    <property type="project" value="TreeGrafter"/>
</dbReference>
<proteinExistence type="inferred from homology"/>
<dbReference type="InterPro" id="IPR002347">
    <property type="entry name" value="SDR_fam"/>
</dbReference>
<feature type="region of interest" description="Disordered" evidence="3">
    <location>
        <begin position="357"/>
        <end position="381"/>
    </location>
</feature>
<dbReference type="GO" id="GO:0006654">
    <property type="term" value="P:phosphatidic acid biosynthetic process"/>
    <property type="evidence" value="ECO:0007669"/>
    <property type="project" value="TreeGrafter"/>
</dbReference>
<name>A0A5N6HEP8_ASPFL</name>
<comment type="similarity">
    <text evidence="1">Belongs to the short-chain dehydrogenases/reductases (SDR) family.</text>
</comment>
<dbReference type="PRINTS" id="PR00081">
    <property type="entry name" value="GDHRDH"/>
</dbReference>
<reference evidence="4" key="1">
    <citation type="submission" date="2019-04" db="EMBL/GenBank/DDBJ databases">
        <title>Friends and foes A comparative genomics study of 23 Aspergillus species from section Flavi.</title>
        <authorList>
            <consortium name="DOE Joint Genome Institute"/>
            <person name="Kjaerbolling I."/>
            <person name="Vesth T."/>
            <person name="Frisvad J.C."/>
            <person name="Nybo J.L."/>
            <person name="Theobald S."/>
            <person name="Kildgaard S."/>
            <person name="Isbrandt T."/>
            <person name="Kuo A."/>
            <person name="Sato A."/>
            <person name="Lyhne E.K."/>
            <person name="Kogle M.E."/>
            <person name="Wiebenga A."/>
            <person name="Kun R.S."/>
            <person name="Lubbers R.J."/>
            <person name="Makela M.R."/>
            <person name="Barry K."/>
            <person name="Chovatia M."/>
            <person name="Clum A."/>
            <person name="Daum C."/>
            <person name="Haridas S."/>
            <person name="He G."/>
            <person name="LaButti K."/>
            <person name="Lipzen A."/>
            <person name="Mondo S."/>
            <person name="Riley R."/>
            <person name="Salamov A."/>
            <person name="Simmons B.A."/>
            <person name="Magnuson J.K."/>
            <person name="Henrissat B."/>
            <person name="Mortensen U.H."/>
            <person name="Larsen T.O."/>
            <person name="Devries R.P."/>
            <person name="Grigoriev I.V."/>
            <person name="Machida M."/>
            <person name="Baker S.E."/>
            <person name="Andersen M.R."/>
        </authorList>
    </citation>
    <scope>NUCLEOTIDE SEQUENCE [LARGE SCALE GENOMIC DNA]</scope>
    <source>
        <strain evidence="4">CBS 121.62</strain>
    </source>
</reference>
<dbReference type="SUPFAM" id="SSF51735">
    <property type="entry name" value="NAD(P)-binding Rossmann-fold domains"/>
    <property type="match status" value="1"/>
</dbReference>
<dbReference type="VEuPathDB" id="FungiDB:AFLA_007363"/>
<dbReference type="Gene3D" id="3.40.50.720">
    <property type="entry name" value="NAD(P)-binding Rossmann-like Domain"/>
    <property type="match status" value="1"/>
</dbReference>
<dbReference type="Proteomes" id="UP000325434">
    <property type="component" value="Unassembled WGS sequence"/>
</dbReference>
<dbReference type="PANTHER" id="PTHR44169:SF6">
    <property type="entry name" value="NADPH-DEPENDENT 1-ACYLDIHYDROXYACETONE PHOSPHATE REDUCTASE"/>
    <property type="match status" value="1"/>
</dbReference>
<organism evidence="4">
    <name type="scientific">Aspergillus flavus</name>
    <dbReference type="NCBI Taxonomy" id="5059"/>
    <lineage>
        <taxon>Eukaryota</taxon>
        <taxon>Fungi</taxon>
        <taxon>Dikarya</taxon>
        <taxon>Ascomycota</taxon>
        <taxon>Pezizomycotina</taxon>
        <taxon>Eurotiomycetes</taxon>
        <taxon>Eurotiomycetidae</taxon>
        <taxon>Eurotiales</taxon>
        <taxon>Aspergillaceae</taxon>
        <taxon>Aspergillus</taxon>
        <taxon>Aspergillus subgen. Circumdati</taxon>
    </lineage>
</organism>
<feature type="compositionally biased region" description="Low complexity" evidence="3">
    <location>
        <begin position="357"/>
        <end position="377"/>
    </location>
</feature>
<evidence type="ECO:0000256" key="1">
    <source>
        <dbReference type="ARBA" id="ARBA00006484"/>
    </source>
</evidence>
<evidence type="ECO:0000256" key="3">
    <source>
        <dbReference type="SAM" id="MobiDB-lite"/>
    </source>
</evidence>
<protein>
    <submittedName>
        <fullName evidence="4">Uncharacterized protein</fullName>
    </submittedName>
</protein>
<evidence type="ECO:0000256" key="2">
    <source>
        <dbReference type="ARBA" id="ARBA00023002"/>
    </source>
</evidence>